<accession>A0A7I7ZM05</accession>
<dbReference type="PANTHER" id="PTHR10229">
    <property type="entry name" value="GTP-BINDING PROTEIN HFLX"/>
    <property type="match status" value="1"/>
</dbReference>
<dbReference type="Gene3D" id="3.40.50.300">
    <property type="entry name" value="P-loop containing nucleotide triphosphate hydrolases"/>
    <property type="match status" value="1"/>
</dbReference>
<dbReference type="InterPro" id="IPR030394">
    <property type="entry name" value="G_HFLX_dom"/>
</dbReference>
<gene>
    <name evidence="6 10" type="primary">hflX</name>
    <name evidence="10" type="ORF">C1S79_10835</name>
</gene>
<keyword evidence="11" id="KW-1185">Reference proteome</keyword>
<dbReference type="PIRSF" id="PIRSF006809">
    <property type="entry name" value="GTP-binding_hflX_prd"/>
    <property type="match status" value="1"/>
</dbReference>
<dbReference type="HAMAP" id="MF_00900">
    <property type="entry name" value="GTPase_HflX"/>
    <property type="match status" value="1"/>
</dbReference>
<dbReference type="RefSeq" id="WP_138248978.1">
    <property type="nucleotide sequence ID" value="NZ_AP022616.1"/>
</dbReference>
<dbReference type="GO" id="GO:0005525">
    <property type="term" value="F:GTP binding"/>
    <property type="evidence" value="ECO:0007669"/>
    <property type="project" value="UniProtKB-UniRule"/>
</dbReference>
<dbReference type="Gene3D" id="3.40.50.11060">
    <property type="entry name" value="GTPase HflX, N-terminal domain"/>
    <property type="match status" value="1"/>
</dbReference>
<evidence type="ECO:0000256" key="9">
    <source>
        <dbReference type="SAM" id="MobiDB-lite"/>
    </source>
</evidence>
<evidence type="ECO:0000256" key="4">
    <source>
        <dbReference type="ARBA" id="ARBA00022842"/>
    </source>
</evidence>
<evidence type="ECO:0000256" key="7">
    <source>
        <dbReference type="PIRSR" id="PIRSR006809-1"/>
    </source>
</evidence>
<feature type="binding site" evidence="8">
    <location>
        <position position="280"/>
    </location>
    <ligand>
        <name>Mg(2+)</name>
        <dbReference type="ChEBI" id="CHEBI:18420"/>
    </ligand>
</feature>
<protein>
    <recommendedName>
        <fullName evidence="6">GTPase HflX</fullName>
    </recommendedName>
    <alternativeName>
        <fullName evidence="6">GTP-binding protein HflX</fullName>
    </alternativeName>
</protein>
<evidence type="ECO:0000256" key="1">
    <source>
        <dbReference type="ARBA" id="ARBA00022490"/>
    </source>
</evidence>
<dbReference type="GO" id="GO:0005737">
    <property type="term" value="C:cytoplasm"/>
    <property type="evidence" value="ECO:0007669"/>
    <property type="project" value="UniProtKB-SubCell"/>
</dbReference>
<dbReference type="InterPro" id="IPR042108">
    <property type="entry name" value="GTPase_HflX_N_sf"/>
</dbReference>
<keyword evidence="3 6" id="KW-0547">Nucleotide-binding</keyword>
<keyword evidence="2 8" id="KW-0479">Metal-binding</keyword>
<dbReference type="InterPro" id="IPR032305">
    <property type="entry name" value="GTP-bd_M"/>
</dbReference>
<dbReference type="Pfam" id="PF13167">
    <property type="entry name" value="GTP-bdg_N"/>
    <property type="match status" value="1"/>
</dbReference>
<feature type="binding site" evidence="7">
    <location>
        <begin position="370"/>
        <end position="373"/>
    </location>
    <ligand>
        <name>GTP</name>
        <dbReference type="ChEBI" id="CHEBI:37565"/>
    </ligand>
</feature>
<feature type="binding site" evidence="7">
    <location>
        <begin position="300"/>
        <end position="303"/>
    </location>
    <ligand>
        <name>GTP</name>
        <dbReference type="ChEBI" id="CHEBI:37565"/>
    </ligand>
</feature>
<dbReference type="Pfam" id="PF01926">
    <property type="entry name" value="MMR_HSR1"/>
    <property type="match status" value="1"/>
</dbReference>
<evidence type="ECO:0000256" key="2">
    <source>
        <dbReference type="ARBA" id="ARBA00022723"/>
    </source>
</evidence>
<dbReference type="CDD" id="cd01878">
    <property type="entry name" value="HflX"/>
    <property type="match status" value="1"/>
</dbReference>
<comment type="similarity">
    <text evidence="6">Belongs to the TRAFAC class OBG-HflX-like GTPase superfamily. HflX GTPase family.</text>
</comment>
<dbReference type="NCBIfam" id="TIGR03156">
    <property type="entry name" value="GTP_HflX"/>
    <property type="match status" value="1"/>
</dbReference>
<keyword evidence="5 6" id="KW-0342">GTP-binding</keyword>
<dbReference type="GO" id="GO:0046872">
    <property type="term" value="F:metal ion binding"/>
    <property type="evidence" value="ECO:0007669"/>
    <property type="project" value="UniProtKB-KW"/>
</dbReference>
<evidence type="ECO:0000256" key="6">
    <source>
        <dbReference type="HAMAP-Rule" id="MF_00900"/>
    </source>
</evidence>
<dbReference type="PRINTS" id="PR00326">
    <property type="entry name" value="GTP1OBG"/>
</dbReference>
<feature type="compositionally biased region" description="Gly residues" evidence="9">
    <location>
        <begin position="190"/>
        <end position="203"/>
    </location>
</feature>
<feature type="binding site" evidence="8">
    <location>
        <position position="260"/>
    </location>
    <ligand>
        <name>Mg(2+)</name>
        <dbReference type="ChEBI" id="CHEBI:18420"/>
    </ligand>
</feature>
<evidence type="ECO:0000313" key="11">
    <source>
        <dbReference type="Proteomes" id="UP000309984"/>
    </source>
</evidence>
<organism evidence="10 11">
    <name type="scientific">Mycolicibacterium phocaicum</name>
    <dbReference type="NCBI Taxonomy" id="319706"/>
    <lineage>
        <taxon>Bacteria</taxon>
        <taxon>Bacillati</taxon>
        <taxon>Actinomycetota</taxon>
        <taxon>Actinomycetes</taxon>
        <taxon>Mycobacteriales</taxon>
        <taxon>Mycobacteriaceae</taxon>
        <taxon>Mycolicibacterium</taxon>
    </lineage>
</organism>
<comment type="subunit">
    <text evidence="6">Monomer. Associates with the 50S ribosomal subunit.</text>
</comment>
<evidence type="ECO:0000256" key="8">
    <source>
        <dbReference type="PIRSR" id="PIRSR006809-2"/>
    </source>
</evidence>
<dbReference type="InterPro" id="IPR016496">
    <property type="entry name" value="GTPase_HflX"/>
</dbReference>
<dbReference type="Proteomes" id="UP000309984">
    <property type="component" value="Unassembled WGS sequence"/>
</dbReference>
<dbReference type="PROSITE" id="PS51705">
    <property type="entry name" value="G_HFLX"/>
    <property type="match status" value="1"/>
</dbReference>
<dbReference type="InterPro" id="IPR027417">
    <property type="entry name" value="P-loop_NTPase"/>
</dbReference>
<keyword evidence="1 6" id="KW-0963">Cytoplasm</keyword>
<dbReference type="Pfam" id="PF16360">
    <property type="entry name" value="GTP-bdg_M"/>
    <property type="match status" value="1"/>
</dbReference>
<dbReference type="PANTHER" id="PTHR10229:SF0">
    <property type="entry name" value="GTP-BINDING PROTEIN 6-RELATED"/>
    <property type="match status" value="1"/>
</dbReference>
<dbReference type="AlphaFoldDB" id="A0A7I7ZM05"/>
<dbReference type="InterPro" id="IPR006073">
    <property type="entry name" value="GTP-bd"/>
</dbReference>
<evidence type="ECO:0000256" key="3">
    <source>
        <dbReference type="ARBA" id="ARBA00022741"/>
    </source>
</evidence>
<evidence type="ECO:0000313" key="10">
    <source>
        <dbReference type="EMBL" id="TLH69465.1"/>
    </source>
</evidence>
<reference evidence="10 11" key="1">
    <citation type="submission" date="2018-01" db="EMBL/GenBank/DDBJ databases">
        <title>Comparative genomics of Mycobacterium mucogenicum and Mycobacterium neoaurum clade members emphasizing tRNA and non-coding RNA.</title>
        <authorList>
            <person name="Behra P.R.K."/>
            <person name="Pettersson B.M.F."/>
            <person name="Das S."/>
            <person name="Dasgupta S."/>
            <person name="Kirsebom L.A."/>
        </authorList>
    </citation>
    <scope>NUCLEOTIDE SEQUENCE [LARGE SCALE GENOMIC DNA]</scope>
    <source>
        <strain evidence="10 11">DSM 45104</strain>
    </source>
</reference>
<comment type="subcellular location">
    <subcellularLocation>
        <location evidence="6">Cytoplasm</location>
    </subcellularLocation>
    <text evidence="6">May associate with membranes.</text>
</comment>
<keyword evidence="4 8" id="KW-0460">Magnesium</keyword>
<dbReference type="EMBL" id="POTM01000028">
    <property type="protein sequence ID" value="TLH69465.1"/>
    <property type="molecule type" value="Genomic_DNA"/>
</dbReference>
<feature type="binding site" evidence="7">
    <location>
        <begin position="394"/>
        <end position="396"/>
    </location>
    <ligand>
        <name>GTP</name>
        <dbReference type="ChEBI" id="CHEBI:37565"/>
    </ligand>
</feature>
<comment type="cofactor">
    <cofactor evidence="8">
        <name>Mg(2+)</name>
        <dbReference type="ChEBI" id="CHEBI:18420"/>
    </cofactor>
</comment>
<sequence>MTSPFDPDNTPSVGELALEDRAALRRVAGLSTELADISEVEYRQLRLERVVLVGVWTDGTSADADNSLAELAALAETAGSEVLEGLIQRRDKPDASTYIGSGKALELREIVLATGADTVICDGELSPAQLNSLEKVVKVKVIDRTALILDIFAQHATSREGKAQVSLAQMEYMLPRLRGWGESMSRQAGGRAGGAGGGVGTRGPGETKIETDRRRIRERMAKLRREIKDMKKIRDTQRHSRRASDTPSVAIVGYTNAGKSSLLNALTGAGVLVQNALFATLEPTTRRGQLDDGRPFTLTDTVGFVRHLPTQLVEAFRSTLEEVVDADLLVHVVDGSDADPLAQINAVRTVVGEVVAEYDIAAPRELLVVNKIDAAGDLALAHLRRALPDAVFVSAHTGEGLDRLRMRMCELVEPTDAAVDVTIPYDRGDLVARVHAEGRVEATEHTTDGTRIKGWVPMALAASLGEFVTA</sequence>
<dbReference type="InterPro" id="IPR025121">
    <property type="entry name" value="GTPase_HflX_N"/>
</dbReference>
<name>A0A7I7ZM05_9MYCO</name>
<feature type="region of interest" description="Disordered" evidence="9">
    <location>
        <begin position="185"/>
        <end position="207"/>
    </location>
</feature>
<proteinExistence type="inferred from homology"/>
<evidence type="ECO:0000256" key="5">
    <source>
        <dbReference type="ARBA" id="ARBA00023134"/>
    </source>
</evidence>
<dbReference type="GO" id="GO:0043022">
    <property type="term" value="F:ribosome binding"/>
    <property type="evidence" value="ECO:0007669"/>
    <property type="project" value="TreeGrafter"/>
</dbReference>
<dbReference type="FunFam" id="3.40.50.11060:FF:000001">
    <property type="entry name" value="GTPase HflX"/>
    <property type="match status" value="1"/>
</dbReference>
<dbReference type="GO" id="GO:0003924">
    <property type="term" value="F:GTPase activity"/>
    <property type="evidence" value="ECO:0007669"/>
    <property type="project" value="UniProtKB-UniRule"/>
</dbReference>
<comment type="caution">
    <text evidence="10">The sequence shown here is derived from an EMBL/GenBank/DDBJ whole genome shotgun (WGS) entry which is preliminary data.</text>
</comment>
<comment type="function">
    <text evidence="6">GTPase that associates with the 50S ribosomal subunit and may have a role during protein synthesis or ribosome biogenesis.</text>
</comment>
<feature type="binding site" evidence="7">
    <location>
        <begin position="253"/>
        <end position="260"/>
    </location>
    <ligand>
        <name>GTP</name>
        <dbReference type="ChEBI" id="CHEBI:37565"/>
    </ligand>
</feature>
<dbReference type="SUPFAM" id="SSF52540">
    <property type="entry name" value="P-loop containing nucleoside triphosphate hydrolases"/>
    <property type="match status" value="1"/>
</dbReference>
<dbReference type="Gene3D" id="6.10.250.2860">
    <property type="match status" value="1"/>
</dbReference>